<evidence type="ECO:0000256" key="1">
    <source>
        <dbReference type="ARBA" id="ARBA00004141"/>
    </source>
</evidence>
<dbReference type="PANTHER" id="PTHR21716:SF4">
    <property type="entry name" value="TRANSMEMBRANE PROTEIN 245"/>
    <property type="match status" value="1"/>
</dbReference>
<comment type="similarity">
    <text evidence="2">Belongs to the autoinducer-2 exporter (AI-2E) (TC 2.A.86) family.</text>
</comment>
<proteinExistence type="inferred from homology"/>
<evidence type="ECO:0000256" key="3">
    <source>
        <dbReference type="ARBA" id="ARBA00022692"/>
    </source>
</evidence>
<comment type="subcellular location">
    <subcellularLocation>
        <location evidence="1">Membrane</location>
        <topology evidence="1">Multi-pass membrane protein</topology>
    </subcellularLocation>
</comment>
<sequence length="377" mass="40963">MQERLERRSFIFTLLLVTIAFGFLLKPFFTAIFWACAVALIFHPLYHYLLKRFPNWPNLTALGTLLLCIVVVVIPVLAVASSFVSEVANLYQKVQSGEINLGAKVEQVRAAFPGINAALERVGMDFDGIKERLLGGLMTAGSLIAKNALALGQNTLNFFVNLGLMLYLTFFLIRDGNSLTALLIRALPLGDEREKLLLAKFAEVTRATIKGNLVVAITQGTLGGLIFWALGLPAPLLWGVVMTVLSLLPAVGAAIIWFPAALYLYATGDAVKATVLMIFGVAVISLVDNILRPILVGRDTKLPDYIVLFSTVGGLLMFGISGFAIGPLLAALFMAFWEIFMREFISGDQPLIPPPLESPLDDLHDEGRSAAPRKSGD</sequence>
<dbReference type="EMBL" id="JAEKJR010000001">
    <property type="protein sequence ID" value="MBN8429757.1"/>
    <property type="molecule type" value="Genomic_DNA"/>
</dbReference>
<keyword evidence="4 7" id="KW-1133">Transmembrane helix</keyword>
<name>A0ABS3E376_9GAMM</name>
<dbReference type="RefSeq" id="WP_206998776.1">
    <property type="nucleotide sequence ID" value="NZ_JAEKJR010000001.1"/>
</dbReference>
<keyword evidence="3 7" id="KW-0812">Transmembrane</keyword>
<evidence type="ECO:0000313" key="8">
    <source>
        <dbReference type="EMBL" id="MBN8429757.1"/>
    </source>
</evidence>
<keyword evidence="5 7" id="KW-0472">Membrane</keyword>
<evidence type="ECO:0000256" key="2">
    <source>
        <dbReference type="ARBA" id="ARBA00009773"/>
    </source>
</evidence>
<evidence type="ECO:0000256" key="5">
    <source>
        <dbReference type="ARBA" id="ARBA00023136"/>
    </source>
</evidence>
<feature type="transmembrane region" description="Helical" evidence="7">
    <location>
        <begin position="213"/>
        <end position="230"/>
    </location>
</feature>
<evidence type="ECO:0000256" key="6">
    <source>
        <dbReference type="SAM" id="MobiDB-lite"/>
    </source>
</evidence>
<feature type="region of interest" description="Disordered" evidence="6">
    <location>
        <begin position="355"/>
        <end position="377"/>
    </location>
</feature>
<evidence type="ECO:0000313" key="9">
    <source>
        <dbReference type="Proteomes" id="UP000664293"/>
    </source>
</evidence>
<feature type="transmembrane region" description="Helical" evidence="7">
    <location>
        <begin position="31"/>
        <end position="50"/>
    </location>
</feature>
<feature type="transmembrane region" description="Helical" evidence="7">
    <location>
        <begin position="273"/>
        <end position="295"/>
    </location>
</feature>
<organism evidence="8 9">
    <name type="scientific">Microbulbifer salipaludis</name>
    <dbReference type="NCBI Taxonomy" id="187980"/>
    <lineage>
        <taxon>Bacteria</taxon>
        <taxon>Pseudomonadati</taxon>
        <taxon>Pseudomonadota</taxon>
        <taxon>Gammaproteobacteria</taxon>
        <taxon>Cellvibrionales</taxon>
        <taxon>Microbulbiferaceae</taxon>
        <taxon>Microbulbifer</taxon>
    </lineage>
</organism>
<feature type="transmembrane region" description="Helical" evidence="7">
    <location>
        <begin position="156"/>
        <end position="173"/>
    </location>
</feature>
<dbReference type="Proteomes" id="UP000664293">
    <property type="component" value="Unassembled WGS sequence"/>
</dbReference>
<feature type="transmembrane region" description="Helical" evidence="7">
    <location>
        <begin position="236"/>
        <end position="266"/>
    </location>
</feature>
<reference evidence="8 9" key="1">
    <citation type="submission" date="2020-12" db="EMBL/GenBank/DDBJ databases">
        <title>Oil enriched cultivation method for isolating marine PHA-producing bacteria.</title>
        <authorList>
            <person name="Zheng W."/>
            <person name="Yu S."/>
            <person name="Huang Y."/>
        </authorList>
    </citation>
    <scope>NUCLEOTIDE SEQUENCE [LARGE SCALE GENOMIC DNA]</scope>
    <source>
        <strain evidence="8 9">SN0-2</strain>
    </source>
</reference>
<comment type="caution">
    <text evidence="8">The sequence shown here is derived from an EMBL/GenBank/DDBJ whole genome shotgun (WGS) entry which is preliminary data.</text>
</comment>
<accession>A0ABS3E376</accession>
<dbReference type="PANTHER" id="PTHR21716">
    <property type="entry name" value="TRANSMEMBRANE PROTEIN"/>
    <property type="match status" value="1"/>
</dbReference>
<dbReference type="InterPro" id="IPR002549">
    <property type="entry name" value="AI-2E-like"/>
</dbReference>
<evidence type="ECO:0000256" key="7">
    <source>
        <dbReference type="SAM" id="Phobius"/>
    </source>
</evidence>
<keyword evidence="9" id="KW-1185">Reference proteome</keyword>
<feature type="transmembrane region" description="Helical" evidence="7">
    <location>
        <begin position="315"/>
        <end position="337"/>
    </location>
</feature>
<feature type="compositionally biased region" description="Basic and acidic residues" evidence="6">
    <location>
        <begin position="361"/>
        <end position="377"/>
    </location>
</feature>
<evidence type="ECO:0000256" key="4">
    <source>
        <dbReference type="ARBA" id="ARBA00022989"/>
    </source>
</evidence>
<gene>
    <name evidence="8" type="ORF">JF535_02715</name>
</gene>
<dbReference type="Pfam" id="PF01594">
    <property type="entry name" value="AI-2E_transport"/>
    <property type="match status" value="1"/>
</dbReference>
<feature type="transmembrane region" description="Helical" evidence="7">
    <location>
        <begin position="62"/>
        <end position="84"/>
    </location>
</feature>
<feature type="transmembrane region" description="Helical" evidence="7">
    <location>
        <begin position="9"/>
        <end position="25"/>
    </location>
</feature>
<protein>
    <submittedName>
        <fullName evidence="8">AI-2E family transporter</fullName>
    </submittedName>
</protein>